<keyword evidence="1" id="KW-0812">Transmembrane</keyword>
<evidence type="ECO:0000313" key="2">
    <source>
        <dbReference type="EMBL" id="UVF62250.1"/>
    </source>
</evidence>
<name>A0A976UAD2_9CAUD</name>
<keyword evidence="1" id="KW-0472">Membrane</keyword>
<evidence type="ECO:0000313" key="3">
    <source>
        <dbReference type="Proteomes" id="UP001156951"/>
    </source>
</evidence>
<accession>A0A976UAD2</accession>
<keyword evidence="3" id="KW-1185">Reference proteome</keyword>
<sequence length="91" mass="10205">MNNKNFIIYILIGVVAMSLSMSAVILSNQKTVEAEELPIQVTQIESDVEPLEDESEKVCIKSHLETQMIPKTENGKTVLIPVKLPICDEYE</sequence>
<dbReference type="Proteomes" id="UP001156951">
    <property type="component" value="Segment"/>
</dbReference>
<reference evidence="2 3" key="1">
    <citation type="submission" date="2022-05" db="EMBL/GenBank/DDBJ databases">
        <title>Diverse viruses of marine archaea discovered using metagenomics.</title>
        <authorList>
            <person name="Zhou Y."/>
        </authorList>
    </citation>
    <scope>NUCLEOTIDE SEQUENCE [LARGE SCALE GENOMIC DNA]</scope>
    <source>
        <strain evidence="2">YSH_1032793</strain>
    </source>
</reference>
<keyword evidence="1" id="KW-1133">Transmembrane helix</keyword>
<organism evidence="2 3">
    <name type="scientific">Nitrososphaeria virus YSH_1032793</name>
    <dbReference type="NCBI Taxonomy" id="3071320"/>
    <lineage>
        <taxon>Viruses</taxon>
        <taxon>Duplodnaviria</taxon>
        <taxon>Heunggongvirae</taxon>
        <taxon>Uroviricota</taxon>
        <taxon>Caudoviricetes</taxon>
        <taxon>Juravirales</taxon>
        <taxon>Yanlukaviridae</taxon>
        <taxon>Sweetvirus</taxon>
        <taxon>Sweetvirus yangshanense</taxon>
    </lineage>
</organism>
<dbReference type="EMBL" id="ON649698">
    <property type="protein sequence ID" value="UVF62250.1"/>
    <property type="molecule type" value="Genomic_DNA"/>
</dbReference>
<feature type="transmembrane region" description="Helical" evidence="1">
    <location>
        <begin position="6"/>
        <end position="26"/>
    </location>
</feature>
<proteinExistence type="predicted"/>
<protein>
    <submittedName>
        <fullName evidence="2">Uncharacterized protein</fullName>
    </submittedName>
</protein>
<evidence type="ECO:0000256" key="1">
    <source>
        <dbReference type="SAM" id="Phobius"/>
    </source>
</evidence>